<feature type="domain" description="DOG1" evidence="2">
    <location>
        <begin position="13"/>
        <end position="228"/>
    </location>
</feature>
<proteinExistence type="predicted"/>
<dbReference type="InterPro" id="IPR025422">
    <property type="entry name" value="TGA_domain"/>
</dbReference>
<organism evidence="4 5">
    <name type="scientific">Helianthus annuus</name>
    <name type="common">Common sunflower</name>
    <dbReference type="NCBI Taxonomy" id="4232"/>
    <lineage>
        <taxon>Eukaryota</taxon>
        <taxon>Viridiplantae</taxon>
        <taxon>Streptophyta</taxon>
        <taxon>Embryophyta</taxon>
        <taxon>Tracheophyta</taxon>
        <taxon>Spermatophyta</taxon>
        <taxon>Magnoliopsida</taxon>
        <taxon>eudicotyledons</taxon>
        <taxon>Gunneridae</taxon>
        <taxon>Pentapetalae</taxon>
        <taxon>asterids</taxon>
        <taxon>campanulids</taxon>
        <taxon>Asterales</taxon>
        <taxon>Asteraceae</taxon>
        <taxon>Asteroideae</taxon>
        <taxon>Heliantheae alliance</taxon>
        <taxon>Heliantheae</taxon>
        <taxon>Helianthus</taxon>
    </lineage>
</organism>
<keyword evidence="5" id="KW-1185">Reference proteome</keyword>
<evidence type="ECO:0000256" key="1">
    <source>
        <dbReference type="SAM" id="Coils"/>
    </source>
</evidence>
<dbReference type="InParanoid" id="A0A251S8J5"/>
<dbReference type="InterPro" id="IPR051886">
    <property type="entry name" value="Seed_Dev/Stress_Resp_Reg"/>
</dbReference>
<evidence type="ECO:0000259" key="2">
    <source>
        <dbReference type="PROSITE" id="PS51806"/>
    </source>
</evidence>
<gene>
    <name evidence="4" type="primary">ZW2</name>
    <name evidence="4" type="ORF">HannXRQ_Chr15g0464061</name>
    <name evidence="3" type="ORF">HanXRQr2_Chr15g0671121</name>
</gene>
<evidence type="ECO:0000313" key="3">
    <source>
        <dbReference type="EMBL" id="KAF5762621.1"/>
    </source>
</evidence>
<evidence type="ECO:0000313" key="5">
    <source>
        <dbReference type="Proteomes" id="UP000215914"/>
    </source>
</evidence>
<dbReference type="EMBL" id="CM007904">
    <property type="protein sequence ID" value="OTF93690.1"/>
    <property type="molecule type" value="Genomic_DNA"/>
</dbReference>
<evidence type="ECO:0000313" key="4">
    <source>
        <dbReference type="EMBL" id="OTF93690.1"/>
    </source>
</evidence>
<dbReference type="GO" id="GO:0006351">
    <property type="term" value="P:DNA-templated transcription"/>
    <property type="evidence" value="ECO:0007669"/>
    <property type="project" value="InterPro"/>
</dbReference>
<feature type="coiled-coil region" evidence="1">
    <location>
        <begin position="110"/>
        <end position="141"/>
    </location>
</feature>
<dbReference type="STRING" id="4232.A0A251S8J5"/>
<dbReference type="Gramene" id="mRNA:HanXRQr2_Chr15g0671121">
    <property type="protein sequence ID" value="CDS:HanXRQr2_Chr15g0671121.1"/>
    <property type="gene ID" value="HanXRQr2_Chr15g0671121"/>
</dbReference>
<protein>
    <submittedName>
        <fullName evidence="4">Putative transcription factor</fullName>
    </submittedName>
    <submittedName>
        <fullName evidence="3">Transcription factor TGA like domain-containing protein</fullName>
    </submittedName>
</protein>
<sequence length="238" mass="27507">MSTKSRRASNSNVTDFEDFFQGWLVRQEQLRSTLRTVGTHTDEDLRDLIAHVLAHYQQYYEEKSRIANHDVSLVFSPPWFSCFEQSFFWIAGFKPGLAFRIVSASVSDMSEEQVERMDRLRAETKEEERRLENEMARIQESVAAPPIVEITRRGDNPLVDGAYDEMEAAVEALRGEMEVVVGHADMLRTRTAERVVEILSPQQNIKFFAAVTELQLKIRVWGWQIEGESRRCPDVCTM</sequence>
<name>A0A251S8J5_HELAN</name>
<dbReference type="EMBL" id="MNCJ02000330">
    <property type="protein sequence ID" value="KAF5762621.1"/>
    <property type="molecule type" value="Genomic_DNA"/>
</dbReference>
<dbReference type="PANTHER" id="PTHR46354:SF13">
    <property type="entry name" value="PROTEIN DOG1-LIKE 4"/>
    <property type="match status" value="1"/>
</dbReference>
<reference evidence="3 5" key="1">
    <citation type="journal article" date="2017" name="Nature">
        <title>The sunflower genome provides insights into oil metabolism, flowering and Asterid evolution.</title>
        <authorList>
            <person name="Badouin H."/>
            <person name="Gouzy J."/>
            <person name="Grassa C.J."/>
            <person name="Murat F."/>
            <person name="Staton S.E."/>
            <person name="Cottret L."/>
            <person name="Lelandais-Briere C."/>
            <person name="Owens G.L."/>
            <person name="Carrere S."/>
            <person name="Mayjonade B."/>
            <person name="Legrand L."/>
            <person name="Gill N."/>
            <person name="Kane N.C."/>
            <person name="Bowers J.E."/>
            <person name="Hubner S."/>
            <person name="Bellec A."/>
            <person name="Berard A."/>
            <person name="Berges H."/>
            <person name="Blanchet N."/>
            <person name="Boniface M.C."/>
            <person name="Brunel D."/>
            <person name="Catrice O."/>
            <person name="Chaidir N."/>
            <person name="Claudel C."/>
            <person name="Donnadieu C."/>
            <person name="Faraut T."/>
            <person name="Fievet G."/>
            <person name="Helmstetter N."/>
            <person name="King M."/>
            <person name="Knapp S.J."/>
            <person name="Lai Z."/>
            <person name="Le Paslier M.C."/>
            <person name="Lippi Y."/>
            <person name="Lorenzon L."/>
            <person name="Mandel J.R."/>
            <person name="Marage G."/>
            <person name="Marchand G."/>
            <person name="Marquand E."/>
            <person name="Bret-Mestries E."/>
            <person name="Morien E."/>
            <person name="Nambeesan S."/>
            <person name="Nguyen T."/>
            <person name="Pegot-Espagnet P."/>
            <person name="Pouilly N."/>
            <person name="Raftis F."/>
            <person name="Sallet E."/>
            <person name="Schiex T."/>
            <person name="Thomas J."/>
            <person name="Vandecasteele C."/>
            <person name="Vares D."/>
            <person name="Vear F."/>
            <person name="Vautrin S."/>
            <person name="Crespi M."/>
            <person name="Mangin B."/>
            <person name="Burke J.M."/>
            <person name="Salse J."/>
            <person name="Munos S."/>
            <person name="Vincourt P."/>
            <person name="Rieseberg L.H."/>
            <person name="Langlade N.B."/>
        </authorList>
    </citation>
    <scope>NUCLEOTIDE SEQUENCE [LARGE SCALE GENOMIC DNA]</scope>
    <source>
        <strain evidence="5">cv. SF193</strain>
        <tissue evidence="3">Leaves</tissue>
    </source>
</reference>
<dbReference type="OMA" id="AHYQQYY"/>
<dbReference type="Pfam" id="PF14144">
    <property type="entry name" value="DOG1"/>
    <property type="match status" value="1"/>
</dbReference>
<reference evidence="4" key="2">
    <citation type="submission" date="2017-02" db="EMBL/GenBank/DDBJ databases">
        <title>Sunflower complete genome.</title>
        <authorList>
            <person name="Langlade N."/>
            <person name="Munos S."/>
        </authorList>
    </citation>
    <scope>NUCLEOTIDE SEQUENCE [LARGE SCALE GENOMIC DNA]</scope>
    <source>
        <tissue evidence="4">Leaves</tissue>
    </source>
</reference>
<keyword evidence="1" id="KW-0175">Coiled coil</keyword>
<reference evidence="3" key="3">
    <citation type="submission" date="2020-06" db="EMBL/GenBank/DDBJ databases">
        <title>Helianthus annuus Genome sequencing and assembly Release 2.</title>
        <authorList>
            <person name="Gouzy J."/>
            <person name="Langlade N."/>
            <person name="Munos S."/>
        </authorList>
    </citation>
    <scope>NUCLEOTIDE SEQUENCE</scope>
    <source>
        <tissue evidence="3">Leaves</tissue>
    </source>
</reference>
<dbReference type="GO" id="GO:0043565">
    <property type="term" value="F:sequence-specific DNA binding"/>
    <property type="evidence" value="ECO:0007669"/>
    <property type="project" value="InterPro"/>
</dbReference>
<dbReference type="PANTHER" id="PTHR46354">
    <property type="entry name" value="DOG1 DOMAIN-CONTAINING PROTEIN"/>
    <property type="match status" value="1"/>
</dbReference>
<dbReference type="Proteomes" id="UP000215914">
    <property type="component" value="Chromosome 15"/>
</dbReference>
<accession>A0A251S8J5</accession>
<dbReference type="PROSITE" id="PS51806">
    <property type="entry name" value="DOG1"/>
    <property type="match status" value="1"/>
</dbReference>
<dbReference type="AlphaFoldDB" id="A0A251S8J5"/>